<reference evidence="3" key="2">
    <citation type="submission" date="2022-01" db="EMBL/GenBank/DDBJ databases">
        <authorList>
            <person name="Yamashiro T."/>
            <person name="Shiraishi A."/>
            <person name="Satake H."/>
            <person name="Nakayama K."/>
        </authorList>
    </citation>
    <scope>NUCLEOTIDE SEQUENCE</scope>
</reference>
<feature type="coiled-coil region" evidence="1">
    <location>
        <begin position="114"/>
        <end position="148"/>
    </location>
</feature>
<dbReference type="SUPFAM" id="SSF56672">
    <property type="entry name" value="DNA/RNA polymerases"/>
    <property type="match status" value="1"/>
</dbReference>
<dbReference type="Proteomes" id="UP001151760">
    <property type="component" value="Unassembled WGS sequence"/>
</dbReference>
<evidence type="ECO:0000313" key="4">
    <source>
        <dbReference type="Proteomes" id="UP001151760"/>
    </source>
</evidence>
<proteinExistence type="predicted"/>
<reference evidence="3" key="1">
    <citation type="journal article" date="2022" name="Int. J. Mol. Sci.">
        <title>Draft Genome of Tanacetum Coccineum: Genomic Comparison of Closely Related Tanacetum-Family Plants.</title>
        <authorList>
            <person name="Yamashiro T."/>
            <person name="Shiraishi A."/>
            <person name="Nakayama K."/>
            <person name="Satake H."/>
        </authorList>
    </citation>
    <scope>NUCLEOTIDE SEQUENCE</scope>
</reference>
<dbReference type="InterPro" id="IPR043128">
    <property type="entry name" value="Rev_trsase/Diguanyl_cyclase"/>
</dbReference>
<accession>A0ABQ4YE68</accession>
<name>A0ABQ4YE68_9ASTR</name>
<keyword evidence="4" id="KW-1185">Reference proteome</keyword>
<protein>
    <recommendedName>
        <fullName evidence="2">Reverse transcriptase domain-containing protein</fullName>
    </recommendedName>
</protein>
<dbReference type="PANTHER" id="PTHR24559:SF444">
    <property type="entry name" value="REVERSE TRANSCRIPTASE DOMAIN-CONTAINING PROTEIN"/>
    <property type="match status" value="1"/>
</dbReference>
<evidence type="ECO:0000256" key="1">
    <source>
        <dbReference type="SAM" id="Coils"/>
    </source>
</evidence>
<evidence type="ECO:0000313" key="3">
    <source>
        <dbReference type="EMBL" id="GJS76074.1"/>
    </source>
</evidence>
<sequence>MVAIFHNMIEKTMEVFMDDFSVFDDSFSSCLSHLDKMLQRCEDTNLVLNWEKCHFMVKEGIVLGHKISKTGIEVDKEKVDVIAKLPHPTTVKDVNDFTYAELPMLCNLHKVKELNDLKAQMQDKNIAISELKKLLRKLQRKAVETQLLSGNLLVFVRELSGKHLQLVIVGSDLYTISLQETTSSLQSVSWLKLHQPPKLGLVPQRKKASDYDNSDPVPPRQHVVPTAEKTDSLVAPANRLKIGKSNFQLSSDLKSKEATLQVVYDVLKLTPFYKAF</sequence>
<organism evidence="3 4">
    <name type="scientific">Tanacetum coccineum</name>
    <dbReference type="NCBI Taxonomy" id="301880"/>
    <lineage>
        <taxon>Eukaryota</taxon>
        <taxon>Viridiplantae</taxon>
        <taxon>Streptophyta</taxon>
        <taxon>Embryophyta</taxon>
        <taxon>Tracheophyta</taxon>
        <taxon>Spermatophyta</taxon>
        <taxon>Magnoliopsida</taxon>
        <taxon>eudicotyledons</taxon>
        <taxon>Gunneridae</taxon>
        <taxon>Pentapetalae</taxon>
        <taxon>asterids</taxon>
        <taxon>campanulids</taxon>
        <taxon>Asterales</taxon>
        <taxon>Asteraceae</taxon>
        <taxon>Asteroideae</taxon>
        <taxon>Anthemideae</taxon>
        <taxon>Anthemidinae</taxon>
        <taxon>Tanacetum</taxon>
    </lineage>
</organism>
<dbReference type="Gene3D" id="3.30.70.270">
    <property type="match status" value="1"/>
</dbReference>
<keyword evidence="1" id="KW-0175">Coiled coil</keyword>
<dbReference type="EMBL" id="BQNB010010349">
    <property type="protein sequence ID" value="GJS76074.1"/>
    <property type="molecule type" value="Genomic_DNA"/>
</dbReference>
<evidence type="ECO:0000259" key="2">
    <source>
        <dbReference type="Pfam" id="PF00078"/>
    </source>
</evidence>
<dbReference type="InterPro" id="IPR043502">
    <property type="entry name" value="DNA/RNA_pol_sf"/>
</dbReference>
<dbReference type="PANTHER" id="PTHR24559">
    <property type="entry name" value="TRANSPOSON TY3-I GAG-POL POLYPROTEIN"/>
    <property type="match status" value="1"/>
</dbReference>
<dbReference type="Pfam" id="PF00078">
    <property type="entry name" value="RVT_1"/>
    <property type="match status" value="1"/>
</dbReference>
<comment type="caution">
    <text evidence="3">The sequence shown here is derived from an EMBL/GenBank/DDBJ whole genome shotgun (WGS) entry which is preliminary data.</text>
</comment>
<gene>
    <name evidence="3" type="ORF">Tco_0725955</name>
</gene>
<dbReference type="InterPro" id="IPR053134">
    <property type="entry name" value="RNA-dir_DNA_polymerase"/>
</dbReference>
<dbReference type="InterPro" id="IPR000477">
    <property type="entry name" value="RT_dom"/>
</dbReference>
<feature type="domain" description="Reverse transcriptase" evidence="2">
    <location>
        <begin position="8"/>
        <end position="67"/>
    </location>
</feature>